<keyword evidence="2" id="KW-0378">Hydrolase</keyword>
<proteinExistence type="predicted"/>
<dbReference type="Proteomes" id="UP001597511">
    <property type="component" value="Unassembled WGS sequence"/>
</dbReference>
<organism evidence="2 3">
    <name type="scientific">Terrimonas rubra</name>
    <dbReference type="NCBI Taxonomy" id="1035890"/>
    <lineage>
        <taxon>Bacteria</taxon>
        <taxon>Pseudomonadati</taxon>
        <taxon>Bacteroidota</taxon>
        <taxon>Chitinophagia</taxon>
        <taxon>Chitinophagales</taxon>
        <taxon>Chitinophagaceae</taxon>
        <taxon>Terrimonas</taxon>
    </lineage>
</organism>
<evidence type="ECO:0000259" key="1">
    <source>
        <dbReference type="Pfam" id="PF12697"/>
    </source>
</evidence>
<sequence>MQIRILILWIVSIFTCIQLQAQSSFKVEVSGKGDPVLLFPGFGCSGEVWTETVKRLSATNECHTFTFAGFNHVPAIDTPWLSTIKDDIIKYVKTKKLSKPVLLGHSLGGTLSLWLASLETAMFKKVIAVDALPASAALMIPGYNGQKLDYNNPQSKTILQMSDSAFKAMNAQSVAYMCLNKDKQQTIVNWMNSCDRKTYVYGYVDMLNLDLREKISAITIPVTILAATFPNKQMAENTYTTQYKNLPGIQVLYADNAAHFVMYDQPEWFINNLIKAIQ</sequence>
<evidence type="ECO:0000313" key="2">
    <source>
        <dbReference type="EMBL" id="MFD2918769.1"/>
    </source>
</evidence>
<gene>
    <name evidence="2" type="ORF">ACFS6H_03540</name>
</gene>
<evidence type="ECO:0000313" key="3">
    <source>
        <dbReference type="Proteomes" id="UP001597511"/>
    </source>
</evidence>
<reference evidence="3" key="1">
    <citation type="journal article" date="2019" name="Int. J. Syst. Evol. Microbiol.">
        <title>The Global Catalogue of Microorganisms (GCM) 10K type strain sequencing project: providing services to taxonomists for standard genome sequencing and annotation.</title>
        <authorList>
            <consortium name="The Broad Institute Genomics Platform"/>
            <consortium name="The Broad Institute Genome Sequencing Center for Infectious Disease"/>
            <person name="Wu L."/>
            <person name="Ma J."/>
        </authorList>
    </citation>
    <scope>NUCLEOTIDE SEQUENCE [LARGE SCALE GENOMIC DNA]</scope>
    <source>
        <strain evidence="3">KCTC 23299</strain>
    </source>
</reference>
<feature type="domain" description="AB hydrolase-1" evidence="1">
    <location>
        <begin position="36"/>
        <end position="270"/>
    </location>
</feature>
<dbReference type="InterPro" id="IPR029058">
    <property type="entry name" value="AB_hydrolase_fold"/>
</dbReference>
<dbReference type="Gene3D" id="3.40.50.1820">
    <property type="entry name" value="alpha/beta hydrolase"/>
    <property type="match status" value="1"/>
</dbReference>
<dbReference type="InterPro" id="IPR000073">
    <property type="entry name" value="AB_hydrolase_1"/>
</dbReference>
<accession>A0ABW6A0G1</accession>
<dbReference type="EMBL" id="JBHUOZ010000001">
    <property type="protein sequence ID" value="MFD2918769.1"/>
    <property type="molecule type" value="Genomic_DNA"/>
</dbReference>
<dbReference type="InterPro" id="IPR050266">
    <property type="entry name" value="AB_hydrolase_sf"/>
</dbReference>
<dbReference type="PANTHER" id="PTHR43798">
    <property type="entry name" value="MONOACYLGLYCEROL LIPASE"/>
    <property type="match status" value="1"/>
</dbReference>
<dbReference type="GO" id="GO:0016787">
    <property type="term" value="F:hydrolase activity"/>
    <property type="evidence" value="ECO:0007669"/>
    <property type="project" value="UniProtKB-KW"/>
</dbReference>
<comment type="caution">
    <text evidence="2">The sequence shown here is derived from an EMBL/GenBank/DDBJ whole genome shotgun (WGS) entry which is preliminary data.</text>
</comment>
<name>A0ABW6A0G1_9BACT</name>
<keyword evidence="3" id="KW-1185">Reference proteome</keyword>
<dbReference type="Pfam" id="PF12697">
    <property type="entry name" value="Abhydrolase_6"/>
    <property type="match status" value="1"/>
</dbReference>
<protein>
    <submittedName>
        <fullName evidence="2">Alpha/beta fold hydrolase</fullName>
    </submittedName>
</protein>
<dbReference type="RefSeq" id="WP_386095283.1">
    <property type="nucleotide sequence ID" value="NZ_JBHUOZ010000001.1"/>
</dbReference>
<dbReference type="SUPFAM" id="SSF53474">
    <property type="entry name" value="alpha/beta-Hydrolases"/>
    <property type="match status" value="1"/>
</dbReference>